<keyword evidence="1" id="KW-0547">Nucleotide-binding</keyword>
<dbReference type="EMBL" id="PFBV01000003">
    <property type="protein sequence ID" value="PIT88655.1"/>
    <property type="molecule type" value="Genomic_DNA"/>
</dbReference>
<accession>A0A2M6W7E6</accession>
<evidence type="ECO:0000313" key="2">
    <source>
        <dbReference type="Proteomes" id="UP000231426"/>
    </source>
</evidence>
<dbReference type="PANTHER" id="PTHR40084">
    <property type="entry name" value="PHOSPHOHYDROLASE, PHP FAMILY"/>
    <property type="match status" value="1"/>
</dbReference>
<dbReference type="CDD" id="cd19067">
    <property type="entry name" value="PfuEndoQ-like"/>
    <property type="match status" value="1"/>
</dbReference>
<comment type="caution">
    <text evidence="1">The sequence shown here is derived from an EMBL/GenBank/DDBJ whole genome shotgun (WGS) entry which is preliminary data.</text>
</comment>
<dbReference type="AlphaFoldDB" id="A0A2M6W7E6"/>
<dbReference type="PANTHER" id="PTHR40084:SF1">
    <property type="entry name" value="PHOSPHOTRANSFERASE"/>
    <property type="match status" value="1"/>
</dbReference>
<keyword evidence="1" id="KW-0378">Hydrolase</keyword>
<evidence type="ECO:0000313" key="1">
    <source>
        <dbReference type="EMBL" id="PIT88655.1"/>
    </source>
</evidence>
<dbReference type="GO" id="GO:0004386">
    <property type="term" value="F:helicase activity"/>
    <property type="evidence" value="ECO:0007669"/>
    <property type="project" value="UniProtKB-KW"/>
</dbReference>
<keyword evidence="1" id="KW-0347">Helicase</keyword>
<organism evidence="1 2">
    <name type="scientific">Candidatus Magasanikbacteria bacterium CG10_big_fil_rev_8_21_14_0_10_36_32</name>
    <dbReference type="NCBI Taxonomy" id="1974646"/>
    <lineage>
        <taxon>Bacteria</taxon>
        <taxon>Candidatus Magasanikiibacteriota</taxon>
    </lineage>
</organism>
<keyword evidence="1" id="KW-0067">ATP-binding</keyword>
<protein>
    <submittedName>
        <fullName evidence="1">DNA helicase UvrD</fullName>
    </submittedName>
</protein>
<dbReference type="InterPro" id="IPR016195">
    <property type="entry name" value="Pol/histidinol_Pase-like"/>
</dbReference>
<dbReference type="SUPFAM" id="SSF89550">
    <property type="entry name" value="PHP domain-like"/>
    <property type="match status" value="1"/>
</dbReference>
<dbReference type="Proteomes" id="UP000231426">
    <property type="component" value="Unassembled WGS sequence"/>
</dbReference>
<sequence>MIKKIIDLHIHSKYSRACSPELELPKIAASCLVKGINICATGDFTHPLWFNHIKDSLEEIGKSGLYQLKNGTENFKLKMVKFILSTEVACIYKHKDKCRRLHLVILAPNIAAVEKFNIELINRGVNLKSDGRPIMGLSAKEVLKIILAIDERFLMIPAHAWTPWFSVFGSKSGYDTLEDCFEELTPHIRAIETGLSSDPTMNHRLSKLDNIILVSNSDAHSLENLGREANILSFENEKDISFDEIKRIIISGDRKKFLSTIEFYPEEGKYHYDGHLVCEVCLSPKETKKQKYLCPKCKKKLTVGVLHRVDDLADREENKIQKNKFIPHRYIVPLREIIAKVFEVGVKSKKVNIEYQSLIKNLGSEFKILLESDIAEINKFSSDKNIVLAISNMRSGKVTARPGYDGKFGQIDVLAKVSHKIRQINLF</sequence>
<name>A0A2M6W7E6_9BACT</name>
<gene>
    <name evidence="1" type="ORF">COU29_02700</name>
</gene>
<reference evidence="2" key="1">
    <citation type="submission" date="2017-09" db="EMBL/GenBank/DDBJ databases">
        <title>Depth-based differentiation of microbial function through sediment-hosted aquifers and enrichment of novel symbionts in the deep terrestrial subsurface.</title>
        <authorList>
            <person name="Probst A.J."/>
            <person name="Ladd B."/>
            <person name="Jarett J.K."/>
            <person name="Geller-Mcgrath D.E."/>
            <person name="Sieber C.M.K."/>
            <person name="Emerson J.B."/>
            <person name="Anantharaman K."/>
            <person name="Thomas B.C."/>
            <person name="Malmstrom R."/>
            <person name="Stieglmeier M."/>
            <person name="Klingl A."/>
            <person name="Woyke T."/>
            <person name="Ryan C.M."/>
            <person name="Banfield J.F."/>
        </authorList>
    </citation>
    <scope>NUCLEOTIDE SEQUENCE [LARGE SCALE GENOMIC DNA]</scope>
</reference>
<dbReference type="Gene3D" id="3.20.20.140">
    <property type="entry name" value="Metal-dependent hydrolases"/>
    <property type="match status" value="1"/>
</dbReference>
<proteinExistence type="predicted"/>